<name>A0AAV5SZW1_9BILA</name>
<dbReference type="EMBL" id="BTSX01000003">
    <property type="protein sequence ID" value="GMS87533.1"/>
    <property type="molecule type" value="Genomic_DNA"/>
</dbReference>
<keyword evidence="3" id="KW-1185">Reference proteome</keyword>
<feature type="non-terminal residue" evidence="2">
    <location>
        <position position="1"/>
    </location>
</feature>
<evidence type="ECO:0000313" key="2">
    <source>
        <dbReference type="EMBL" id="GMS87533.1"/>
    </source>
</evidence>
<sequence length="82" mass="9418">EKNKPILPPKADSQPVKAADDGATPVERHCRQQIFSQPPQVVFKFLSEQHDIITKHPEYRTYRKEALRMYGKPDPAKTSTMV</sequence>
<evidence type="ECO:0000313" key="3">
    <source>
        <dbReference type="Proteomes" id="UP001432027"/>
    </source>
</evidence>
<dbReference type="Proteomes" id="UP001432027">
    <property type="component" value="Unassembled WGS sequence"/>
</dbReference>
<feature type="region of interest" description="Disordered" evidence="1">
    <location>
        <begin position="1"/>
        <end position="26"/>
    </location>
</feature>
<evidence type="ECO:0000256" key="1">
    <source>
        <dbReference type="SAM" id="MobiDB-lite"/>
    </source>
</evidence>
<protein>
    <submittedName>
        <fullName evidence="2">Uncharacterized protein</fullName>
    </submittedName>
</protein>
<proteinExistence type="predicted"/>
<accession>A0AAV5SZW1</accession>
<organism evidence="2 3">
    <name type="scientific">Pristionchus entomophagus</name>
    <dbReference type="NCBI Taxonomy" id="358040"/>
    <lineage>
        <taxon>Eukaryota</taxon>
        <taxon>Metazoa</taxon>
        <taxon>Ecdysozoa</taxon>
        <taxon>Nematoda</taxon>
        <taxon>Chromadorea</taxon>
        <taxon>Rhabditida</taxon>
        <taxon>Rhabditina</taxon>
        <taxon>Diplogasteromorpha</taxon>
        <taxon>Diplogasteroidea</taxon>
        <taxon>Neodiplogasteridae</taxon>
        <taxon>Pristionchus</taxon>
    </lineage>
</organism>
<comment type="caution">
    <text evidence="2">The sequence shown here is derived from an EMBL/GenBank/DDBJ whole genome shotgun (WGS) entry which is preliminary data.</text>
</comment>
<feature type="non-terminal residue" evidence="2">
    <location>
        <position position="82"/>
    </location>
</feature>
<dbReference type="AlphaFoldDB" id="A0AAV5SZW1"/>
<reference evidence="2" key="1">
    <citation type="submission" date="2023-10" db="EMBL/GenBank/DDBJ databases">
        <title>Genome assembly of Pristionchus species.</title>
        <authorList>
            <person name="Yoshida K."/>
            <person name="Sommer R.J."/>
        </authorList>
    </citation>
    <scope>NUCLEOTIDE SEQUENCE</scope>
    <source>
        <strain evidence="2">RS0144</strain>
    </source>
</reference>
<gene>
    <name evidence="2" type="ORF">PENTCL1PPCAC_9708</name>
</gene>